<dbReference type="EMBL" id="MU002041">
    <property type="protein sequence ID" value="KAF2791031.1"/>
    <property type="molecule type" value="Genomic_DNA"/>
</dbReference>
<feature type="compositionally biased region" description="Acidic residues" evidence="4">
    <location>
        <begin position="588"/>
        <end position="598"/>
    </location>
</feature>
<feature type="domain" description="RanBP2-type" evidence="5">
    <location>
        <begin position="348"/>
        <end position="372"/>
    </location>
</feature>
<feature type="region of interest" description="Disordered" evidence="4">
    <location>
        <begin position="278"/>
        <end position="347"/>
    </location>
</feature>
<gene>
    <name evidence="6" type="ORF">K505DRAFT_327170</name>
</gene>
<feature type="region of interest" description="Disordered" evidence="4">
    <location>
        <begin position="452"/>
        <end position="626"/>
    </location>
</feature>
<evidence type="ECO:0000256" key="4">
    <source>
        <dbReference type="SAM" id="MobiDB-lite"/>
    </source>
</evidence>
<evidence type="ECO:0000313" key="7">
    <source>
        <dbReference type="Proteomes" id="UP000799757"/>
    </source>
</evidence>
<accession>A0A6A6X466</accession>
<dbReference type="InterPro" id="IPR001876">
    <property type="entry name" value="Znf_RanBP2"/>
</dbReference>
<feature type="compositionally biased region" description="Polar residues" evidence="4">
    <location>
        <begin position="324"/>
        <end position="345"/>
    </location>
</feature>
<organism evidence="6 7">
    <name type="scientific">Melanomma pulvis-pyrius CBS 109.77</name>
    <dbReference type="NCBI Taxonomy" id="1314802"/>
    <lineage>
        <taxon>Eukaryota</taxon>
        <taxon>Fungi</taxon>
        <taxon>Dikarya</taxon>
        <taxon>Ascomycota</taxon>
        <taxon>Pezizomycotina</taxon>
        <taxon>Dothideomycetes</taxon>
        <taxon>Pleosporomycetidae</taxon>
        <taxon>Pleosporales</taxon>
        <taxon>Melanommataceae</taxon>
        <taxon>Melanomma</taxon>
    </lineage>
</organism>
<keyword evidence="7" id="KW-1185">Reference proteome</keyword>
<feature type="compositionally biased region" description="Low complexity" evidence="4">
    <location>
        <begin position="387"/>
        <end position="400"/>
    </location>
</feature>
<evidence type="ECO:0000256" key="2">
    <source>
        <dbReference type="ARBA" id="ARBA00022771"/>
    </source>
</evidence>
<dbReference type="SUPFAM" id="SSF90209">
    <property type="entry name" value="Ran binding protein zinc finger-like"/>
    <property type="match status" value="1"/>
</dbReference>
<feature type="compositionally biased region" description="Basic and acidic residues" evidence="4">
    <location>
        <begin position="599"/>
        <end position="617"/>
    </location>
</feature>
<keyword evidence="1" id="KW-0479">Metal-binding</keyword>
<dbReference type="InterPro" id="IPR036443">
    <property type="entry name" value="Znf_RanBP2_sf"/>
</dbReference>
<evidence type="ECO:0000256" key="3">
    <source>
        <dbReference type="ARBA" id="ARBA00022833"/>
    </source>
</evidence>
<evidence type="ECO:0000256" key="1">
    <source>
        <dbReference type="ARBA" id="ARBA00022723"/>
    </source>
</evidence>
<dbReference type="Proteomes" id="UP000799757">
    <property type="component" value="Unassembled WGS sequence"/>
</dbReference>
<dbReference type="Gene3D" id="2.30.30.380">
    <property type="entry name" value="Zn-finger domain of Sec23/24"/>
    <property type="match status" value="1"/>
</dbReference>
<feature type="compositionally biased region" description="Basic and acidic residues" evidence="4">
    <location>
        <begin position="467"/>
        <end position="487"/>
    </location>
</feature>
<proteinExistence type="predicted"/>
<evidence type="ECO:0000259" key="5">
    <source>
        <dbReference type="SMART" id="SM00547"/>
    </source>
</evidence>
<protein>
    <recommendedName>
        <fullName evidence="5">RanBP2-type domain-containing protein</fullName>
    </recommendedName>
</protein>
<keyword evidence="2" id="KW-0863">Zinc-finger</keyword>
<sequence length="626" mass="69934">MAIDIPRGHAMLPLSEADFLDFIFNYYKAEYSPIRSFWGTATAEPRQAQRWVGMGHELTPLSFRPANAQAQKDLESLDYFVRQRNLDSGFIRGIVIRFAKYEVHDRLEKKLYESCRLDLMVRKALKEKHLIDALWPSPVPRNIPQELLQQGVKVRQWYGDMFAKYFRHLHSVDDFGLRPEVDAKIKSSGTLMLVPFVDHLVFGNVDPIIPIVSRGAGYSNAKAWKQKERLKGNSYGEPDRFEIRFDAPTDLSDTHTKTVVRQCQCQKCGTYRDVTVAISVDPSPGPTSRSATSSGRRPSNPNSSAPRRQTPRAAQRYSPGYSMPGTNDPASQQPLAPETPSQGPTAEQKKQCSRCTFLNHPDLTACEMCQADLPASTIVSKPPSPVLTATSKSSHSHSASLPPPTAADTGESLKPSERPAVNRHSLSSTLFSIFPFSQQHQSEHHANLPATQAIEPIPAETSATPAESKRRDRESRKERREAKHKDPSTLNTDPSPPNLMDREPSPASTQQPPRTPTPPLYHAPEMAMMPLTPSSPSSDHQRMLPSGLPQNLMDDFVPVSPSFPRDEEEENAGWGEMSREEARKGDRVEDDSDEDDGEVVGRREGLIDLDEVAREEMGVWGDRDED</sequence>
<feature type="compositionally biased region" description="Low complexity" evidence="4">
    <location>
        <begin position="293"/>
        <end position="316"/>
    </location>
</feature>
<reference evidence="6" key="1">
    <citation type="journal article" date="2020" name="Stud. Mycol.">
        <title>101 Dothideomycetes genomes: a test case for predicting lifestyles and emergence of pathogens.</title>
        <authorList>
            <person name="Haridas S."/>
            <person name="Albert R."/>
            <person name="Binder M."/>
            <person name="Bloem J."/>
            <person name="Labutti K."/>
            <person name="Salamov A."/>
            <person name="Andreopoulos B."/>
            <person name="Baker S."/>
            <person name="Barry K."/>
            <person name="Bills G."/>
            <person name="Bluhm B."/>
            <person name="Cannon C."/>
            <person name="Castanera R."/>
            <person name="Culley D."/>
            <person name="Daum C."/>
            <person name="Ezra D."/>
            <person name="Gonzalez J."/>
            <person name="Henrissat B."/>
            <person name="Kuo A."/>
            <person name="Liang C."/>
            <person name="Lipzen A."/>
            <person name="Lutzoni F."/>
            <person name="Magnuson J."/>
            <person name="Mondo S."/>
            <person name="Nolan M."/>
            <person name="Ohm R."/>
            <person name="Pangilinan J."/>
            <person name="Park H.-J."/>
            <person name="Ramirez L."/>
            <person name="Alfaro M."/>
            <person name="Sun H."/>
            <person name="Tritt A."/>
            <person name="Yoshinaga Y."/>
            <person name="Zwiers L.-H."/>
            <person name="Turgeon B."/>
            <person name="Goodwin S."/>
            <person name="Spatafora J."/>
            <person name="Crous P."/>
            <person name="Grigoriev I."/>
        </authorList>
    </citation>
    <scope>NUCLEOTIDE SEQUENCE</scope>
    <source>
        <strain evidence="6">CBS 109.77</strain>
    </source>
</reference>
<dbReference type="OrthoDB" id="271448at2759"/>
<dbReference type="GO" id="GO:0008270">
    <property type="term" value="F:zinc ion binding"/>
    <property type="evidence" value="ECO:0007669"/>
    <property type="project" value="UniProtKB-KW"/>
</dbReference>
<name>A0A6A6X466_9PLEO</name>
<feature type="region of interest" description="Disordered" evidence="4">
    <location>
        <begin position="384"/>
        <end position="422"/>
    </location>
</feature>
<dbReference type="SMART" id="SM00547">
    <property type="entry name" value="ZnF_RBZ"/>
    <property type="match status" value="1"/>
</dbReference>
<keyword evidence="3" id="KW-0862">Zinc</keyword>
<evidence type="ECO:0000313" key="6">
    <source>
        <dbReference type="EMBL" id="KAF2791031.1"/>
    </source>
</evidence>
<feature type="compositionally biased region" description="Basic and acidic residues" evidence="4">
    <location>
        <begin position="577"/>
        <end position="587"/>
    </location>
</feature>
<dbReference type="AlphaFoldDB" id="A0A6A6X466"/>